<dbReference type="AlphaFoldDB" id="A0A699XHE8"/>
<feature type="compositionally biased region" description="Basic and acidic residues" evidence="1">
    <location>
        <begin position="1"/>
        <end position="13"/>
    </location>
</feature>
<organism evidence="2">
    <name type="scientific">Tanacetum cinerariifolium</name>
    <name type="common">Dalmatian daisy</name>
    <name type="synonym">Chrysanthemum cinerariifolium</name>
    <dbReference type="NCBI Taxonomy" id="118510"/>
    <lineage>
        <taxon>Eukaryota</taxon>
        <taxon>Viridiplantae</taxon>
        <taxon>Streptophyta</taxon>
        <taxon>Embryophyta</taxon>
        <taxon>Tracheophyta</taxon>
        <taxon>Spermatophyta</taxon>
        <taxon>Magnoliopsida</taxon>
        <taxon>eudicotyledons</taxon>
        <taxon>Gunneridae</taxon>
        <taxon>Pentapetalae</taxon>
        <taxon>asterids</taxon>
        <taxon>campanulids</taxon>
        <taxon>Asterales</taxon>
        <taxon>Asteraceae</taxon>
        <taxon>Asteroideae</taxon>
        <taxon>Anthemideae</taxon>
        <taxon>Anthemidinae</taxon>
        <taxon>Tanacetum</taxon>
    </lineage>
</organism>
<protein>
    <submittedName>
        <fullName evidence="2">Uncharacterized protein</fullName>
    </submittedName>
</protein>
<gene>
    <name evidence="2" type="ORF">Tci_929789</name>
</gene>
<name>A0A699XHE8_TANCI</name>
<comment type="caution">
    <text evidence="2">The sequence shown here is derived from an EMBL/GenBank/DDBJ whole genome shotgun (WGS) entry which is preliminary data.</text>
</comment>
<reference evidence="2" key="1">
    <citation type="journal article" date="2019" name="Sci. Rep.">
        <title>Draft genome of Tanacetum cinerariifolium, the natural source of mosquito coil.</title>
        <authorList>
            <person name="Yamashiro T."/>
            <person name="Shiraishi A."/>
            <person name="Satake H."/>
            <person name="Nakayama K."/>
        </authorList>
    </citation>
    <scope>NUCLEOTIDE SEQUENCE</scope>
</reference>
<evidence type="ECO:0000313" key="2">
    <source>
        <dbReference type="EMBL" id="GFD57820.1"/>
    </source>
</evidence>
<accession>A0A699XHE8</accession>
<feature type="non-terminal residue" evidence="2">
    <location>
        <position position="56"/>
    </location>
</feature>
<sequence length="56" mass="6227">DDGENLARGREQKGFYACEVQDDEAGPEQDDVGEPHEPEEERHVDPALVANALLHQ</sequence>
<feature type="region of interest" description="Disordered" evidence="1">
    <location>
        <begin position="1"/>
        <end position="56"/>
    </location>
</feature>
<feature type="non-terminal residue" evidence="2">
    <location>
        <position position="1"/>
    </location>
</feature>
<feature type="compositionally biased region" description="Acidic residues" evidence="1">
    <location>
        <begin position="20"/>
        <end position="32"/>
    </location>
</feature>
<evidence type="ECO:0000256" key="1">
    <source>
        <dbReference type="SAM" id="MobiDB-lite"/>
    </source>
</evidence>
<dbReference type="EMBL" id="BKCJ011845333">
    <property type="protein sequence ID" value="GFD57820.1"/>
    <property type="molecule type" value="Genomic_DNA"/>
</dbReference>
<proteinExistence type="predicted"/>
<feature type="compositionally biased region" description="Basic and acidic residues" evidence="1">
    <location>
        <begin position="33"/>
        <end position="45"/>
    </location>
</feature>